<protein>
    <submittedName>
        <fullName evidence="1">Uncharacterized protein</fullName>
    </submittedName>
</protein>
<dbReference type="AlphaFoldDB" id="N1WLT6"/>
<gene>
    <name evidence="1" type="ORF">pgond44_14483</name>
</gene>
<dbReference type="Proteomes" id="UP000012317">
    <property type="component" value="Unassembled WGS sequence"/>
</dbReference>
<evidence type="ECO:0000313" key="2">
    <source>
        <dbReference type="Proteomes" id="UP000012317"/>
    </source>
</evidence>
<keyword evidence="2" id="KW-1185">Reference proteome</keyword>
<proteinExistence type="predicted"/>
<comment type="caution">
    <text evidence="1">The sequence shown here is derived from an EMBL/GenBank/DDBJ whole genome shotgun (WGS) entry which is preliminary data.</text>
</comment>
<dbReference type="EMBL" id="APLF01000026">
    <property type="protein sequence ID" value="EMY79930.1"/>
    <property type="molecule type" value="Genomic_DNA"/>
</dbReference>
<sequence>MKAILKVYNNPHNYSLDFPDEIRQIGSCTEGIKIARGNISKLRRTGVFIAYQIETTMGDLMYKLPIYPIKRAGKR</sequence>
<dbReference type="STRING" id="1189619.pgond44_14483"/>
<organism evidence="1 2">
    <name type="scientific">Psychroflexus gondwanensis ACAM 44</name>
    <dbReference type="NCBI Taxonomy" id="1189619"/>
    <lineage>
        <taxon>Bacteria</taxon>
        <taxon>Pseudomonadati</taxon>
        <taxon>Bacteroidota</taxon>
        <taxon>Flavobacteriia</taxon>
        <taxon>Flavobacteriales</taxon>
        <taxon>Flavobacteriaceae</taxon>
        <taxon>Psychroflexus</taxon>
    </lineage>
</organism>
<accession>N1WLT6</accession>
<reference evidence="1 2" key="1">
    <citation type="journal article" date="2014" name="Genome Biol. Evol.">
        <title>Extensive gene acquisition in the extremely psychrophilic bacterial species Psychroflexus torquis and the link to sea-ice ecosystem specialism.</title>
        <authorList>
            <person name="Feng S."/>
            <person name="Powell S.M."/>
            <person name="Wilson R."/>
            <person name="Bowman J.P."/>
        </authorList>
    </citation>
    <scope>NUCLEOTIDE SEQUENCE [LARGE SCALE GENOMIC DNA]</scope>
    <source>
        <strain evidence="1 2">ACAM 44</strain>
    </source>
</reference>
<name>N1WLT6_9FLAO</name>
<dbReference type="eggNOG" id="ENOG502ZJJ6">
    <property type="taxonomic scope" value="Bacteria"/>
</dbReference>
<evidence type="ECO:0000313" key="1">
    <source>
        <dbReference type="EMBL" id="EMY79930.1"/>
    </source>
</evidence>
<dbReference type="RefSeq" id="WP_003445122.1">
    <property type="nucleotide sequence ID" value="NZ_APLF01000026.1"/>
</dbReference>